<comment type="caution">
    <text evidence="7">The sequence shown here is derived from an EMBL/GenBank/DDBJ whole genome shotgun (WGS) entry which is preliminary data.</text>
</comment>
<comment type="similarity">
    <text evidence="2">Belongs to the apolipoprotein C1 family.</text>
</comment>
<proteinExistence type="inferred from homology"/>
<keyword evidence="8" id="KW-1185">Reference proteome</keyword>
<dbReference type="Proteomes" id="UP001176940">
    <property type="component" value="Unassembled WGS sequence"/>
</dbReference>
<comment type="subcellular location">
    <subcellularLocation>
        <location evidence="1">Secreted</location>
    </subcellularLocation>
</comment>
<keyword evidence="4" id="KW-0964">Secreted</keyword>
<feature type="region of interest" description="Disordered" evidence="6">
    <location>
        <begin position="64"/>
        <end position="91"/>
    </location>
</feature>
<dbReference type="InterPro" id="IPR043081">
    <property type="entry name" value="ApoC-1_sf"/>
</dbReference>
<evidence type="ECO:0000256" key="6">
    <source>
        <dbReference type="SAM" id="MobiDB-lite"/>
    </source>
</evidence>
<dbReference type="Pfam" id="PF04691">
    <property type="entry name" value="ApoC-I"/>
    <property type="match status" value="1"/>
</dbReference>
<evidence type="ECO:0000313" key="7">
    <source>
        <dbReference type="EMBL" id="CAJ0938639.1"/>
    </source>
</evidence>
<keyword evidence="5" id="KW-0445">Lipid transport</keyword>
<evidence type="ECO:0000256" key="4">
    <source>
        <dbReference type="ARBA" id="ARBA00022525"/>
    </source>
</evidence>
<dbReference type="EMBL" id="CAUEEQ010014714">
    <property type="protein sequence ID" value="CAJ0938639.1"/>
    <property type="molecule type" value="Genomic_DNA"/>
</dbReference>
<evidence type="ECO:0000256" key="3">
    <source>
        <dbReference type="ARBA" id="ARBA00022448"/>
    </source>
</evidence>
<evidence type="ECO:0000256" key="1">
    <source>
        <dbReference type="ARBA" id="ARBA00004613"/>
    </source>
</evidence>
<evidence type="ECO:0000256" key="5">
    <source>
        <dbReference type="ARBA" id="ARBA00023055"/>
    </source>
</evidence>
<gene>
    <name evidence="7" type="ORF">RIMI_LOCUS7681353</name>
</gene>
<protein>
    <submittedName>
        <fullName evidence="7">Uncharacterized protein</fullName>
    </submittedName>
</protein>
<dbReference type="Gene3D" id="4.10.260.30">
    <property type="entry name" value="Apolipoprotein C-I"/>
    <property type="match status" value="1"/>
</dbReference>
<evidence type="ECO:0000256" key="2">
    <source>
        <dbReference type="ARBA" id="ARBA00009204"/>
    </source>
</evidence>
<dbReference type="InterPro" id="IPR006781">
    <property type="entry name" value="ApoC-I"/>
</dbReference>
<keyword evidence="3" id="KW-0813">Transport</keyword>
<sequence>MLKDVAGSKSLSTASPDSVTSVTCAQCEPAFICEKHRAPVVNLPILVFCEWYLVTAEHRNKLPACRRPSEKQGPHQEESTSAETKEPSIKDQLKSFGETVKAAATSVGEQTKAAFEKLHNSEFATSARKIFSDGIEKIKNKFSK</sequence>
<name>A0ABN9LCF8_9NEOB</name>
<organism evidence="7 8">
    <name type="scientific">Ranitomeya imitator</name>
    <name type="common">mimic poison frog</name>
    <dbReference type="NCBI Taxonomy" id="111125"/>
    <lineage>
        <taxon>Eukaryota</taxon>
        <taxon>Metazoa</taxon>
        <taxon>Chordata</taxon>
        <taxon>Craniata</taxon>
        <taxon>Vertebrata</taxon>
        <taxon>Euteleostomi</taxon>
        <taxon>Amphibia</taxon>
        <taxon>Batrachia</taxon>
        <taxon>Anura</taxon>
        <taxon>Neobatrachia</taxon>
        <taxon>Hyloidea</taxon>
        <taxon>Dendrobatidae</taxon>
        <taxon>Dendrobatinae</taxon>
        <taxon>Ranitomeya</taxon>
    </lineage>
</organism>
<reference evidence="7" key="1">
    <citation type="submission" date="2023-07" db="EMBL/GenBank/DDBJ databases">
        <authorList>
            <person name="Stuckert A."/>
        </authorList>
    </citation>
    <scope>NUCLEOTIDE SEQUENCE</scope>
</reference>
<feature type="compositionally biased region" description="Basic and acidic residues" evidence="6">
    <location>
        <begin position="67"/>
        <end position="91"/>
    </location>
</feature>
<evidence type="ECO:0000313" key="8">
    <source>
        <dbReference type="Proteomes" id="UP001176940"/>
    </source>
</evidence>
<accession>A0ABN9LCF8</accession>